<dbReference type="PIRSF" id="PIRSF001369">
    <property type="entry name" value="Citrate_synth"/>
    <property type="match status" value="1"/>
</dbReference>
<reference evidence="7 8" key="1">
    <citation type="submission" date="2010-03" db="EMBL/GenBank/DDBJ databases">
        <title>The genome sequence of Ruminococcus sp. 18P13.</title>
        <authorList>
            <consortium name="metaHIT consortium -- http://www.metahit.eu/"/>
            <person name="Pajon A."/>
            <person name="Turner K."/>
            <person name="Parkhill J."/>
            <person name="Bernalier A."/>
        </authorList>
    </citation>
    <scope>NUCLEOTIDE SEQUENCE [LARGE SCALE GENOMIC DNA]</scope>
    <source>
        <strain evidence="8">DSM 18848 / JCM 17042 / 18P13</strain>
    </source>
</reference>
<dbReference type="GO" id="GO:0036440">
    <property type="term" value="F:citrate synthase activity"/>
    <property type="evidence" value="ECO:0007669"/>
    <property type="project" value="UniProtKB-EC"/>
</dbReference>
<accession>D4LCH0</accession>
<dbReference type="EMBL" id="FP929052">
    <property type="protein sequence ID" value="CBL17315.1"/>
    <property type="molecule type" value="Genomic_DNA"/>
</dbReference>
<name>D4LCH0_RUMC1</name>
<dbReference type="InterPro" id="IPR016142">
    <property type="entry name" value="Citrate_synth-like_lrg_a-sub"/>
</dbReference>
<dbReference type="PANTHER" id="PTHR11739:SF4">
    <property type="entry name" value="CITRATE SYNTHASE, PEROXISOMAL"/>
    <property type="match status" value="1"/>
</dbReference>
<evidence type="ECO:0000256" key="2">
    <source>
        <dbReference type="ARBA" id="ARBA00010566"/>
    </source>
</evidence>
<protein>
    <recommendedName>
        <fullName evidence="5">Citrate synthase</fullName>
    </recommendedName>
</protein>
<dbReference type="RefSeq" id="WP_015558222.1">
    <property type="nucleotide sequence ID" value="NC_021039.1"/>
</dbReference>
<dbReference type="Proteomes" id="UP000007054">
    <property type="component" value="Chromosome"/>
</dbReference>
<dbReference type="PRINTS" id="PR00143">
    <property type="entry name" value="CITRTSNTHASE"/>
</dbReference>
<dbReference type="PATRIC" id="fig|213810.4.peg.1066"/>
<dbReference type="Pfam" id="PF00285">
    <property type="entry name" value="Citrate_synt"/>
    <property type="match status" value="1"/>
</dbReference>
<feature type="active site" evidence="6">
    <location>
        <position position="332"/>
    </location>
</feature>
<dbReference type="InterPro" id="IPR016143">
    <property type="entry name" value="Citrate_synth-like_sm_a-sub"/>
</dbReference>
<dbReference type="GeneID" id="83155913"/>
<dbReference type="GO" id="GO:0005829">
    <property type="term" value="C:cytosol"/>
    <property type="evidence" value="ECO:0007669"/>
    <property type="project" value="TreeGrafter"/>
</dbReference>
<evidence type="ECO:0000256" key="5">
    <source>
        <dbReference type="PIRNR" id="PIRNR001369"/>
    </source>
</evidence>
<dbReference type="GO" id="GO:0006099">
    <property type="term" value="P:tricarboxylic acid cycle"/>
    <property type="evidence" value="ECO:0007669"/>
    <property type="project" value="UniProtKB-UniPathway"/>
</dbReference>
<comment type="catalytic activity">
    <reaction evidence="4">
        <text>oxaloacetate + acetyl-CoA + H2O = citrate + CoA + H(+)</text>
        <dbReference type="Rhea" id="RHEA:16845"/>
        <dbReference type="ChEBI" id="CHEBI:15377"/>
        <dbReference type="ChEBI" id="CHEBI:15378"/>
        <dbReference type="ChEBI" id="CHEBI:16452"/>
        <dbReference type="ChEBI" id="CHEBI:16947"/>
        <dbReference type="ChEBI" id="CHEBI:57287"/>
        <dbReference type="ChEBI" id="CHEBI:57288"/>
        <dbReference type="EC" id="2.3.3.16"/>
    </reaction>
</comment>
<evidence type="ECO:0000256" key="6">
    <source>
        <dbReference type="PIRSR" id="PIRSR001369-1"/>
    </source>
</evidence>
<evidence type="ECO:0000256" key="3">
    <source>
        <dbReference type="ARBA" id="ARBA00022679"/>
    </source>
</evidence>
<dbReference type="BioCyc" id="RCHA213810:RUM_RS05620-MONOMER"/>
<dbReference type="UniPathway" id="UPA00223"/>
<gene>
    <name evidence="7" type="ordered locus">RUM_11710</name>
</gene>
<dbReference type="KEGG" id="rch:RUM_11710"/>
<dbReference type="PANTHER" id="PTHR11739">
    <property type="entry name" value="CITRATE SYNTHASE"/>
    <property type="match status" value="1"/>
</dbReference>
<evidence type="ECO:0000256" key="4">
    <source>
        <dbReference type="ARBA" id="ARBA00049288"/>
    </source>
</evidence>
<dbReference type="Gene3D" id="1.10.230.10">
    <property type="entry name" value="Cytochrome P450-Terp, domain 2"/>
    <property type="match status" value="1"/>
</dbReference>
<keyword evidence="7" id="KW-0012">Acyltransferase</keyword>
<dbReference type="InterPro" id="IPR002020">
    <property type="entry name" value="Citrate_synthase"/>
</dbReference>
<comment type="similarity">
    <text evidence="2 5">Belongs to the citrate synthase family.</text>
</comment>
<organism evidence="7 8">
    <name type="scientific">Ruminococcus champanellensis (strain DSM 18848 / JCM 17042 / KCTC 15320 / 18P13)</name>
    <dbReference type="NCBI Taxonomy" id="213810"/>
    <lineage>
        <taxon>Bacteria</taxon>
        <taxon>Bacillati</taxon>
        <taxon>Bacillota</taxon>
        <taxon>Clostridia</taxon>
        <taxon>Eubacteriales</taxon>
        <taxon>Oscillospiraceae</taxon>
        <taxon>Ruminococcus</taxon>
    </lineage>
</organism>
<dbReference type="GO" id="GO:0005975">
    <property type="term" value="P:carbohydrate metabolic process"/>
    <property type="evidence" value="ECO:0007669"/>
    <property type="project" value="TreeGrafter"/>
</dbReference>
<dbReference type="CDD" id="cd06113">
    <property type="entry name" value="citrate_synt_like_1_2"/>
    <property type="match status" value="1"/>
</dbReference>
<evidence type="ECO:0000313" key="7">
    <source>
        <dbReference type="EMBL" id="CBL17315.1"/>
    </source>
</evidence>
<sequence>MGKYQSIDLDTKISQLVNLCEKNYNIDPALYQKYDVKRGLRDINGQGVRAGLTNISNVSATAIVDGESVPARGKLYYRGIDVEQIVKGFSEENRFGFEETVYLLLFGELPTKDALRQFQQLLVEARPLPTTFTRDVIMKSPSDDMMNTLARSVLTLYSYDPNPNDLSIANVLKQCIRLIAQFPSLAVYGYQAFEYYKNDESLFLHHPNPELSTAENILYMLRPDSKYSDLEAKILDLALVLHAEHGGGNNSSFTVHVVSSSGTDTYSAIAAALGSLKGPKHGGANIKVVHMFDDMMQTLPDWTDEEAVKNYLRALLHKEAFDRAGLIYGMGHAVYSISDPRATVFKGFVEKLSEEKGYQKEFALYSLVERLAPSVIAEERRIYKGVCANVDFYSGFVYRMLGLPYELFTPIFAISRIAGWSAHRLEELINANKIIRPAYKAVKDEIPYQKLEDR</sequence>
<dbReference type="NCBIfam" id="NF010635">
    <property type="entry name" value="PRK14032.1"/>
    <property type="match status" value="1"/>
</dbReference>
<comment type="pathway">
    <text evidence="1">Carbohydrate metabolism; tricarboxylic acid cycle.</text>
</comment>
<dbReference type="STRING" id="213810.RUM_11710"/>
<dbReference type="AlphaFoldDB" id="D4LCH0"/>
<dbReference type="Gene3D" id="1.10.580.10">
    <property type="entry name" value="Citrate Synthase, domain 1"/>
    <property type="match status" value="1"/>
</dbReference>
<feature type="active site" evidence="6">
    <location>
        <position position="391"/>
    </location>
</feature>
<dbReference type="HOGENOM" id="CLU_025068_2_2_9"/>
<proteinExistence type="inferred from homology"/>
<dbReference type="SUPFAM" id="SSF48256">
    <property type="entry name" value="Citrate synthase"/>
    <property type="match status" value="1"/>
</dbReference>
<dbReference type="InterPro" id="IPR036969">
    <property type="entry name" value="Citrate_synthase_sf"/>
</dbReference>
<keyword evidence="3 5" id="KW-0808">Transferase</keyword>
<evidence type="ECO:0000256" key="1">
    <source>
        <dbReference type="ARBA" id="ARBA00005163"/>
    </source>
</evidence>
<dbReference type="InterPro" id="IPR024176">
    <property type="entry name" value="Citrate_synthase_bac-typ"/>
</dbReference>
<evidence type="ECO:0000313" key="8">
    <source>
        <dbReference type="Proteomes" id="UP000007054"/>
    </source>
</evidence>
<keyword evidence="8" id="KW-1185">Reference proteome</keyword>